<evidence type="ECO:0008006" key="3">
    <source>
        <dbReference type="Google" id="ProtNLM"/>
    </source>
</evidence>
<evidence type="ECO:0000313" key="2">
    <source>
        <dbReference type="Proteomes" id="UP000295773"/>
    </source>
</evidence>
<dbReference type="SUPFAM" id="SSF51735">
    <property type="entry name" value="NAD(P)-binding Rossmann-fold domains"/>
    <property type="match status" value="1"/>
</dbReference>
<comment type="caution">
    <text evidence="1">The sequence shown here is derived from an EMBL/GenBank/DDBJ whole genome shotgun (WGS) entry which is preliminary data.</text>
</comment>
<organism evidence="1 2">
    <name type="scientific">Longicatena caecimuris</name>
    <dbReference type="NCBI Taxonomy" id="1796635"/>
    <lineage>
        <taxon>Bacteria</taxon>
        <taxon>Bacillati</taxon>
        <taxon>Bacillota</taxon>
        <taxon>Erysipelotrichia</taxon>
        <taxon>Erysipelotrichales</taxon>
        <taxon>Erysipelotrichaceae</taxon>
        <taxon>Longicatena</taxon>
    </lineage>
</organism>
<name>A0A4R3TPZ5_9FIRM</name>
<evidence type="ECO:0000313" key="1">
    <source>
        <dbReference type="EMBL" id="TCU63572.1"/>
    </source>
</evidence>
<gene>
    <name evidence="1" type="ORF">EDD61_101225</name>
</gene>
<dbReference type="EMBL" id="SMBP01000001">
    <property type="protein sequence ID" value="TCU63572.1"/>
    <property type="molecule type" value="Genomic_DNA"/>
</dbReference>
<dbReference type="GeneID" id="73795571"/>
<dbReference type="Proteomes" id="UP000295773">
    <property type="component" value="Unassembled WGS sequence"/>
</dbReference>
<proteinExistence type="predicted"/>
<reference evidence="1 2" key="1">
    <citation type="submission" date="2019-03" db="EMBL/GenBank/DDBJ databases">
        <title>Genomic Encyclopedia of Type Strains, Phase IV (KMG-IV): sequencing the most valuable type-strain genomes for metagenomic binning, comparative biology and taxonomic classification.</title>
        <authorList>
            <person name="Goeker M."/>
        </authorList>
    </citation>
    <scope>NUCLEOTIDE SEQUENCE [LARGE SCALE GENOMIC DNA]</scope>
    <source>
        <strain evidence="1 2">DSM 29481</strain>
    </source>
</reference>
<accession>A0A4R3TPZ5</accession>
<dbReference type="InterPro" id="IPR036291">
    <property type="entry name" value="NAD(P)-bd_dom_sf"/>
</dbReference>
<dbReference type="Gene3D" id="3.40.50.720">
    <property type="entry name" value="NAD(P)-binding Rossmann-like Domain"/>
    <property type="match status" value="1"/>
</dbReference>
<dbReference type="RefSeq" id="WP_008688588.1">
    <property type="nucleotide sequence ID" value="NZ_AP024510.1"/>
</dbReference>
<dbReference type="AlphaFoldDB" id="A0A4R3TPZ5"/>
<protein>
    <recommendedName>
        <fullName evidence="3">Dipicolinate synthase subunit A</fullName>
    </recommendedName>
</protein>
<sequence length="256" mass="29616">MKIGVVCSDERMMQVADNLKKDYVVYRIQEDTDFLTLPQLDAFVLPVKGMNEEHNVQMWNSYMHIPSSFWKIQGKEMVVFQGIENEAAKKLNVEVDYYMNAEEVITQNAILTAEGVLNELISHTCKSIYAITIDIVGYGHCGKAIYTMLKNLHTHVRVIRRDCVMSKEFLPIKEWKECGDVIIYTAPVQILDDAQIRSWSKTPLFLDISTPVLFHEEQIHRLHLNYYKISNLPGRFACISAGNIIADHIRRRLHEE</sequence>
<keyword evidence="2" id="KW-1185">Reference proteome</keyword>